<proteinExistence type="inferred from homology"/>
<dbReference type="RefSeq" id="WP_111471730.1">
    <property type="nucleotide sequence ID" value="NZ_QLIX01000020.1"/>
</dbReference>
<organism evidence="2 3">
    <name type="scientific">Roseicella frigidaeris</name>
    <dbReference type="NCBI Taxonomy" id="2230885"/>
    <lineage>
        <taxon>Bacteria</taxon>
        <taxon>Pseudomonadati</taxon>
        <taxon>Pseudomonadota</taxon>
        <taxon>Alphaproteobacteria</taxon>
        <taxon>Acetobacterales</taxon>
        <taxon>Roseomonadaceae</taxon>
        <taxon>Roseicella</taxon>
    </lineage>
</organism>
<comment type="caution">
    <text evidence="2">The sequence shown here is derived from an EMBL/GenBank/DDBJ whole genome shotgun (WGS) entry which is preliminary data.</text>
</comment>
<dbReference type="Pfam" id="PF03401">
    <property type="entry name" value="TctC"/>
    <property type="match status" value="1"/>
</dbReference>
<dbReference type="OrthoDB" id="7251639at2"/>
<name>A0A327M4R7_9PROT</name>
<dbReference type="PANTHER" id="PTHR42928">
    <property type="entry name" value="TRICARBOXYLATE-BINDING PROTEIN"/>
    <property type="match status" value="1"/>
</dbReference>
<reference evidence="3" key="1">
    <citation type="submission" date="2018-06" db="EMBL/GenBank/DDBJ databases">
        <authorList>
            <person name="Khan S.A."/>
        </authorList>
    </citation>
    <scope>NUCLEOTIDE SEQUENCE [LARGE SCALE GENOMIC DNA]</scope>
    <source>
        <strain evidence="3">DB-1506</strain>
    </source>
</reference>
<accession>A0A327M4R7</accession>
<dbReference type="InterPro" id="IPR042100">
    <property type="entry name" value="Bug_dom1"/>
</dbReference>
<dbReference type="SUPFAM" id="SSF53850">
    <property type="entry name" value="Periplasmic binding protein-like II"/>
    <property type="match status" value="1"/>
</dbReference>
<dbReference type="Gene3D" id="3.40.190.10">
    <property type="entry name" value="Periplasmic binding protein-like II"/>
    <property type="match status" value="1"/>
</dbReference>
<evidence type="ECO:0000313" key="3">
    <source>
        <dbReference type="Proteomes" id="UP000249065"/>
    </source>
</evidence>
<evidence type="ECO:0000313" key="2">
    <source>
        <dbReference type="EMBL" id="RAI57213.1"/>
    </source>
</evidence>
<dbReference type="PANTHER" id="PTHR42928:SF5">
    <property type="entry name" value="BLR1237 PROTEIN"/>
    <property type="match status" value="1"/>
</dbReference>
<gene>
    <name evidence="2" type="ORF">DOO78_20460</name>
</gene>
<dbReference type="Proteomes" id="UP000249065">
    <property type="component" value="Unassembled WGS sequence"/>
</dbReference>
<dbReference type="PIRSF" id="PIRSF017082">
    <property type="entry name" value="YflP"/>
    <property type="match status" value="1"/>
</dbReference>
<dbReference type="CDD" id="cd13578">
    <property type="entry name" value="PBP2_Bug27"/>
    <property type="match status" value="1"/>
</dbReference>
<comment type="similarity">
    <text evidence="1">Belongs to the UPF0065 (bug) family.</text>
</comment>
<dbReference type="InterPro" id="IPR005064">
    <property type="entry name" value="BUG"/>
</dbReference>
<dbReference type="EMBL" id="QLIX01000020">
    <property type="protein sequence ID" value="RAI57213.1"/>
    <property type="molecule type" value="Genomic_DNA"/>
</dbReference>
<evidence type="ECO:0000256" key="1">
    <source>
        <dbReference type="ARBA" id="ARBA00006987"/>
    </source>
</evidence>
<sequence length="323" mass="33405">MRIGRRGAAGVLAGLLAAARPGAAEDWPTRPLRLVVPFAPGGASDLLARLLAERLGPALGQPVVVENRPGAGATIGADAVAKARPDGTTLLYGTPGPQIVNPSLMPSLPYDPVRDFTPVVSLVSAPNLLVVNPGLPVRSVPELIALAKARPGELTFGSSGIGASSHLAGEMLKLRAGIEVTHVPFRGSGPAIQELIAGRIAFLIDTLLLFVEHRASGAVRAIAVASAQPSTLMPDLPTIAETLPGFDSAAFNYLAGPAGLPAPVVERLNAETNSILAETGFRRRLAELGLEPIGGPPEATAATIRSEAARWREVIQAAHIRLE</sequence>
<protein>
    <submittedName>
        <fullName evidence="2">Tripartite tricarboxylate transporter substrate binding protein</fullName>
    </submittedName>
</protein>
<dbReference type="Gene3D" id="3.40.190.150">
    <property type="entry name" value="Bordetella uptake gene, domain 1"/>
    <property type="match status" value="1"/>
</dbReference>
<dbReference type="AlphaFoldDB" id="A0A327M4R7"/>
<keyword evidence="3" id="KW-1185">Reference proteome</keyword>